<dbReference type="InterPro" id="IPR011050">
    <property type="entry name" value="Pectin_lyase_fold/virulence"/>
</dbReference>
<dbReference type="Proteomes" id="UP000248887">
    <property type="component" value="Unassembled WGS sequence"/>
</dbReference>
<evidence type="ECO:0008006" key="4">
    <source>
        <dbReference type="Google" id="ProtNLM"/>
    </source>
</evidence>
<proteinExistence type="predicted"/>
<evidence type="ECO:0000313" key="2">
    <source>
        <dbReference type="EMBL" id="PZQ79565.1"/>
    </source>
</evidence>
<dbReference type="AlphaFoldDB" id="A0A2W5QX60"/>
<reference evidence="2 3" key="1">
    <citation type="submission" date="2017-08" db="EMBL/GenBank/DDBJ databases">
        <title>Infants hospitalized years apart are colonized by the same room-sourced microbial strains.</title>
        <authorList>
            <person name="Brooks B."/>
            <person name="Olm M.R."/>
            <person name="Firek B.A."/>
            <person name="Baker R."/>
            <person name="Thomas B.C."/>
            <person name="Morowitz M.J."/>
            <person name="Banfield J.F."/>
        </authorList>
    </citation>
    <scope>NUCLEOTIDE SEQUENCE [LARGE SCALE GENOMIC DNA]</scope>
    <source>
        <strain evidence="2">S2_005_001_R2_27</strain>
    </source>
</reference>
<dbReference type="EMBL" id="QFQD01000083">
    <property type="protein sequence ID" value="PZQ79565.1"/>
    <property type="molecule type" value="Genomic_DNA"/>
</dbReference>
<protein>
    <recommendedName>
        <fullName evidence="4">Autotransporter domain-containing protein</fullName>
    </recommendedName>
</protein>
<accession>A0A2W5QX60</accession>
<keyword evidence="1" id="KW-0732">Signal</keyword>
<dbReference type="NCBIfam" id="TIGR02601">
    <property type="entry name" value="autotrns_rpt"/>
    <property type="match status" value="2"/>
</dbReference>
<dbReference type="SUPFAM" id="SSF51126">
    <property type="entry name" value="Pectin lyase-like"/>
    <property type="match status" value="2"/>
</dbReference>
<evidence type="ECO:0000313" key="3">
    <source>
        <dbReference type="Proteomes" id="UP000248887"/>
    </source>
</evidence>
<gene>
    <name evidence="2" type="ORF">DI549_19755</name>
</gene>
<feature type="non-terminal residue" evidence="2">
    <location>
        <position position="931"/>
    </location>
</feature>
<organism evidence="2 3">
    <name type="scientific">Ancylobacter novellus</name>
    <name type="common">Thiobacillus novellus</name>
    <dbReference type="NCBI Taxonomy" id="921"/>
    <lineage>
        <taxon>Bacteria</taxon>
        <taxon>Pseudomonadati</taxon>
        <taxon>Pseudomonadota</taxon>
        <taxon>Alphaproteobacteria</taxon>
        <taxon>Hyphomicrobiales</taxon>
        <taxon>Xanthobacteraceae</taxon>
        <taxon>Ancylobacter</taxon>
    </lineage>
</organism>
<sequence>MAFNSNSTRGITCRSRQQMRSCVTESTSSPRLRARLLRSSSLVSASLGALIATAAAPALAAPSHCLTTGTTTLVTCDSNAAQVSITPGTGSLTVNGLTTNAIVYESPQTAGTYNQTVLITGNTVVNNPSYSGLIMQFGTDTSTPPQQIPVFVNADVTVGANVSITSHDGFGAVWVRNDNGGSIDIDNAGTLSSSWTSSTIDATLNGTSNLGPVHIINSGSVTSSNGRGIYADGNYRGATDGVREIVSIINTASGVVNAESAGIRVVNYYGLAELTNAGTVNSTLRQGLVAWSADGDTLITNSGTVTSGNDNAVYAMTEIGKASILNSGSVTAQGDPTLDLAHTALAPIQGMNGLRAGAYTSGDVVISNEESGVVTAIRDAGIRAETPEGTVTVINLGSVSGLYGIVVNSGFGTNQTAATVPTINGVALVGNAGTVNATDLAVDVDATGNFLVNIGTLATTGAVAVQLGNGDSIIANLGTISAGSAAGTAISMGSGNNRLMLFDTSTIIGKVVNASSNNTLELEGSASGTLDLASVSANGAFQGFSTLVKSGTGTWSLIGSGGSLTGTFTVNAGILQVGNGGTTGAIANDVAVAAGASLAFNRADDITYANVISGEGSLIKNGAGMLILTGANTYTGGTIINEGTLQIGNGGTTGSIIGDIVNNAALIFNRSGTYDFPGTISGSGSVTILGGTVNFTGANAFNGPIDVTGSDFILSPGAVSSSPFTIGQGGTIGGTGTIGGLIVQSGGTVSPGYSPGTLTVNGNVSFAAGSTYVVDVTSTAHDLIIATGTATLSGGAVQVVADGSYTAPLSTFVILSATGGVTGSFASVSANYAFLTPALSYDPNNVYLTLARNDVAFASTAVTPNQIATATALETLSYGDAVYDSVLQLTAGNAPIAFSQLSGEVHASAQSVFMEQSSLIRGALNDRLRAA</sequence>
<comment type="caution">
    <text evidence="2">The sequence shown here is derived from an EMBL/GenBank/DDBJ whole genome shotgun (WGS) entry which is preliminary data.</text>
</comment>
<name>A0A2W5QX60_ANCNO</name>
<dbReference type="InterPro" id="IPR013425">
    <property type="entry name" value="Autotrns_rpt"/>
</dbReference>
<dbReference type="Pfam" id="PF12951">
    <property type="entry name" value="PATR"/>
    <property type="match status" value="2"/>
</dbReference>
<evidence type="ECO:0000256" key="1">
    <source>
        <dbReference type="ARBA" id="ARBA00022729"/>
    </source>
</evidence>